<name>A0A1H9HUF4_9PSED</name>
<evidence type="ECO:0000259" key="5">
    <source>
        <dbReference type="PROSITE" id="PS50893"/>
    </source>
</evidence>
<proteinExistence type="inferred from homology"/>
<dbReference type="PANTHER" id="PTHR42788:SF13">
    <property type="entry name" value="ALIPHATIC SULFONATES IMPORT ATP-BINDING PROTEIN SSUB"/>
    <property type="match status" value="1"/>
</dbReference>
<dbReference type="InterPro" id="IPR003593">
    <property type="entry name" value="AAA+_ATPase"/>
</dbReference>
<evidence type="ECO:0000313" key="6">
    <source>
        <dbReference type="EMBL" id="SEQ65918.1"/>
    </source>
</evidence>
<dbReference type="InterPro" id="IPR003439">
    <property type="entry name" value="ABC_transporter-like_ATP-bd"/>
</dbReference>
<evidence type="ECO:0000256" key="1">
    <source>
        <dbReference type="ARBA" id="ARBA00005417"/>
    </source>
</evidence>
<dbReference type="InterPro" id="IPR017871">
    <property type="entry name" value="ABC_transporter-like_CS"/>
</dbReference>
<accession>A0A1H9HUF4</accession>
<dbReference type="Gene3D" id="3.40.50.300">
    <property type="entry name" value="P-loop containing nucleotide triphosphate hydrolases"/>
    <property type="match status" value="1"/>
</dbReference>
<gene>
    <name evidence="6" type="ORF">SAMN05216230_103357</name>
</gene>
<keyword evidence="3" id="KW-0547">Nucleotide-binding</keyword>
<evidence type="ECO:0000256" key="2">
    <source>
        <dbReference type="ARBA" id="ARBA00022448"/>
    </source>
</evidence>
<dbReference type="CDD" id="cd03293">
    <property type="entry name" value="ABC_NrtD_SsuB_transporters"/>
    <property type="match status" value="1"/>
</dbReference>
<dbReference type="PANTHER" id="PTHR42788">
    <property type="entry name" value="TAURINE IMPORT ATP-BINDING PROTEIN-RELATED"/>
    <property type="match status" value="1"/>
</dbReference>
<sequence>MNSFITPALHAANQADATPPLVSFEKVGKTFSVDGQPFEAIRDFDLSIEQGEFIAIVGSSGCGKSTLLRLLVGLDNDYSGQIRVDGQPVNGIGAERGIVFQEHRLFPWLTVAQNIGLGLVNETLTQGERARRIHEYVQLVGLVGFESAYPHQLSGGMAQRVAIARGLVASPRILLLDEPFGALDALNRQQLQNELLAIRERSGITILLVTHDAEEATYLADRVVVLEPRPGRIKAVVPIDLTHPRQRTGVGLHGLREKVLQQITGDDGYLKPTGQRVEGLRPELIAL</sequence>
<comment type="similarity">
    <text evidence="1">Belongs to the ABC transporter superfamily.</text>
</comment>
<organism evidence="6 7">
    <name type="scientific">Pseudomonas soli</name>
    <dbReference type="NCBI Taxonomy" id="1306993"/>
    <lineage>
        <taxon>Bacteria</taxon>
        <taxon>Pseudomonadati</taxon>
        <taxon>Pseudomonadota</taxon>
        <taxon>Gammaproteobacteria</taxon>
        <taxon>Pseudomonadales</taxon>
        <taxon>Pseudomonadaceae</taxon>
        <taxon>Pseudomonas</taxon>
    </lineage>
</organism>
<dbReference type="AlphaFoldDB" id="A0A1H9HUF4"/>
<dbReference type="Pfam" id="PF00005">
    <property type="entry name" value="ABC_tran"/>
    <property type="match status" value="1"/>
</dbReference>
<keyword evidence="2" id="KW-0813">Transport</keyword>
<dbReference type="InterPro" id="IPR050166">
    <property type="entry name" value="ABC_transporter_ATP-bind"/>
</dbReference>
<dbReference type="GO" id="GO:0005524">
    <property type="term" value="F:ATP binding"/>
    <property type="evidence" value="ECO:0007669"/>
    <property type="project" value="UniProtKB-KW"/>
</dbReference>
<protein>
    <submittedName>
        <fullName evidence="6">Sulfonate transport system ATP-binding protein</fullName>
    </submittedName>
</protein>
<evidence type="ECO:0000256" key="3">
    <source>
        <dbReference type="ARBA" id="ARBA00022741"/>
    </source>
</evidence>
<dbReference type="RefSeq" id="WP_094010929.1">
    <property type="nucleotide sequence ID" value="NZ_CP128543.1"/>
</dbReference>
<dbReference type="EMBL" id="FOEQ01000003">
    <property type="protein sequence ID" value="SEQ65918.1"/>
    <property type="molecule type" value="Genomic_DNA"/>
</dbReference>
<evidence type="ECO:0000313" key="7">
    <source>
        <dbReference type="Proteomes" id="UP000199221"/>
    </source>
</evidence>
<dbReference type="PROSITE" id="PS00211">
    <property type="entry name" value="ABC_TRANSPORTER_1"/>
    <property type="match status" value="1"/>
</dbReference>
<dbReference type="GO" id="GO:0016887">
    <property type="term" value="F:ATP hydrolysis activity"/>
    <property type="evidence" value="ECO:0007669"/>
    <property type="project" value="InterPro"/>
</dbReference>
<dbReference type="Proteomes" id="UP000199221">
    <property type="component" value="Unassembled WGS sequence"/>
</dbReference>
<dbReference type="SUPFAM" id="SSF52540">
    <property type="entry name" value="P-loop containing nucleoside triphosphate hydrolases"/>
    <property type="match status" value="1"/>
</dbReference>
<dbReference type="PROSITE" id="PS50893">
    <property type="entry name" value="ABC_TRANSPORTER_2"/>
    <property type="match status" value="1"/>
</dbReference>
<keyword evidence="4 6" id="KW-0067">ATP-binding</keyword>
<feature type="domain" description="ABC transporter" evidence="5">
    <location>
        <begin position="22"/>
        <end position="253"/>
    </location>
</feature>
<dbReference type="GeneID" id="93680389"/>
<dbReference type="InterPro" id="IPR027417">
    <property type="entry name" value="P-loop_NTPase"/>
</dbReference>
<dbReference type="SMART" id="SM00382">
    <property type="entry name" value="AAA"/>
    <property type="match status" value="1"/>
</dbReference>
<reference evidence="6 7" key="1">
    <citation type="submission" date="2016-10" db="EMBL/GenBank/DDBJ databases">
        <authorList>
            <person name="de Groot N.N."/>
        </authorList>
    </citation>
    <scope>NUCLEOTIDE SEQUENCE [LARGE SCALE GENOMIC DNA]</scope>
    <source>
        <strain evidence="6 7">LMG 27941</strain>
    </source>
</reference>
<evidence type="ECO:0000256" key="4">
    <source>
        <dbReference type="ARBA" id="ARBA00022840"/>
    </source>
</evidence>